<comment type="caution">
    <text evidence="1">The sequence shown here is derived from an EMBL/GenBank/DDBJ whole genome shotgun (WGS) entry which is preliminary data.</text>
</comment>
<evidence type="ECO:0000313" key="1">
    <source>
        <dbReference type="EMBL" id="KAI4352669.1"/>
    </source>
</evidence>
<protein>
    <submittedName>
        <fullName evidence="1">Uncharacterized protein</fullName>
    </submittedName>
</protein>
<sequence>MVLRNYGLFLDQVIAINGMFPGPLINVTTNDVVHVNVFNNMDEPLLFTWHGIQQRLDSWQDGVSGTNCPILPGKNWTYVFQVKDQIGSFFFYSSINYQKAAGGFGPIRVNNRDVIDVPFTKPEAEFDLLIGDWSYDSYKVTDITN</sequence>
<keyword evidence="2" id="KW-1185">Reference proteome</keyword>
<gene>
    <name evidence="1" type="ORF">L6164_006897</name>
</gene>
<dbReference type="Proteomes" id="UP000828941">
    <property type="component" value="Chromosome 3"/>
</dbReference>
<accession>A0ACB9PXP5</accession>
<reference evidence="1 2" key="1">
    <citation type="journal article" date="2022" name="DNA Res.">
        <title>Chromosomal-level genome assembly of the orchid tree Bauhinia variegata (Leguminosae; Cercidoideae) supports the allotetraploid origin hypothesis of Bauhinia.</title>
        <authorList>
            <person name="Zhong Y."/>
            <person name="Chen Y."/>
            <person name="Zheng D."/>
            <person name="Pang J."/>
            <person name="Liu Y."/>
            <person name="Luo S."/>
            <person name="Meng S."/>
            <person name="Qian L."/>
            <person name="Wei D."/>
            <person name="Dai S."/>
            <person name="Zhou R."/>
        </authorList>
    </citation>
    <scope>NUCLEOTIDE SEQUENCE [LARGE SCALE GENOMIC DNA]</scope>
    <source>
        <strain evidence="1">BV-YZ2020</strain>
    </source>
</reference>
<organism evidence="1 2">
    <name type="scientific">Bauhinia variegata</name>
    <name type="common">Purple orchid tree</name>
    <name type="synonym">Phanera variegata</name>
    <dbReference type="NCBI Taxonomy" id="167791"/>
    <lineage>
        <taxon>Eukaryota</taxon>
        <taxon>Viridiplantae</taxon>
        <taxon>Streptophyta</taxon>
        <taxon>Embryophyta</taxon>
        <taxon>Tracheophyta</taxon>
        <taxon>Spermatophyta</taxon>
        <taxon>Magnoliopsida</taxon>
        <taxon>eudicotyledons</taxon>
        <taxon>Gunneridae</taxon>
        <taxon>Pentapetalae</taxon>
        <taxon>rosids</taxon>
        <taxon>fabids</taxon>
        <taxon>Fabales</taxon>
        <taxon>Fabaceae</taxon>
        <taxon>Cercidoideae</taxon>
        <taxon>Cercideae</taxon>
        <taxon>Bauhiniinae</taxon>
        <taxon>Bauhinia</taxon>
    </lineage>
</organism>
<proteinExistence type="predicted"/>
<name>A0ACB9PXP5_BAUVA</name>
<dbReference type="EMBL" id="CM039428">
    <property type="protein sequence ID" value="KAI4352669.1"/>
    <property type="molecule type" value="Genomic_DNA"/>
</dbReference>
<evidence type="ECO:0000313" key="2">
    <source>
        <dbReference type="Proteomes" id="UP000828941"/>
    </source>
</evidence>